<organism evidence="1 2">
    <name type="scientific">Ralstonia pickettii</name>
    <name type="common">Burkholderia pickettii</name>
    <dbReference type="NCBI Taxonomy" id="329"/>
    <lineage>
        <taxon>Bacteria</taxon>
        <taxon>Pseudomonadati</taxon>
        <taxon>Pseudomonadota</taxon>
        <taxon>Betaproteobacteria</taxon>
        <taxon>Burkholderiales</taxon>
        <taxon>Burkholderiaceae</taxon>
        <taxon>Ralstonia</taxon>
    </lineage>
</organism>
<sequence>MQAIELDFTSRNSVARIDAAFRIRGTEEWGVREAFLKSVRDAFSRQPDLAVRLHGVRKVQLGKRGQSRSSLFPSKKNAPPEHYAAYVPVESRLEQAYALCLERHPSVVAYRTQAICIDIPGGRSHVPDFLIRDDVGRVFVREVKHNRDHLSDAYRQKVDWVAGFLARVGVDYALVDRCDLPPDVVLRHLTAVHHSYRRIPTRMEIDHALKLIPSLLPCSYYALVEALGDVAKHLVFVGVLDVRWDLFNMEAQVCK</sequence>
<dbReference type="EMBL" id="QGBI01000039">
    <property type="protein sequence ID" value="MBX3893384.1"/>
    <property type="molecule type" value="Genomic_DNA"/>
</dbReference>
<accession>A0AAW4QDP4</accession>
<proteinExistence type="predicted"/>
<protein>
    <recommendedName>
        <fullName evidence="3">TnsA endonuclease N-terminal domain-containing protein</fullName>
    </recommendedName>
</protein>
<evidence type="ECO:0000313" key="2">
    <source>
        <dbReference type="Proteomes" id="UP001199322"/>
    </source>
</evidence>
<evidence type="ECO:0008006" key="3">
    <source>
        <dbReference type="Google" id="ProtNLM"/>
    </source>
</evidence>
<dbReference type="AlphaFoldDB" id="A0AAW4QDP4"/>
<reference evidence="1" key="1">
    <citation type="submission" date="2018-06" db="EMBL/GenBank/DDBJ databases">
        <authorList>
            <person name="O'Rourke A."/>
        </authorList>
    </citation>
    <scope>NUCLEOTIDE SEQUENCE</scope>
    <source>
        <strain evidence="1">132550021-3</strain>
    </source>
</reference>
<dbReference type="Proteomes" id="UP001199322">
    <property type="component" value="Unassembled WGS sequence"/>
</dbReference>
<evidence type="ECO:0000313" key="1">
    <source>
        <dbReference type="EMBL" id="MBX3893384.1"/>
    </source>
</evidence>
<comment type="caution">
    <text evidence="1">The sequence shown here is derived from an EMBL/GenBank/DDBJ whole genome shotgun (WGS) entry which is preliminary data.</text>
</comment>
<gene>
    <name evidence="1" type="ORF">DEE74_26295</name>
</gene>
<name>A0AAW4QDP4_RALPI</name>